<organism evidence="1 2">
    <name type="scientific">Enterobacter cloacae</name>
    <dbReference type="NCBI Taxonomy" id="550"/>
    <lineage>
        <taxon>Bacteria</taxon>
        <taxon>Pseudomonadati</taxon>
        <taxon>Pseudomonadota</taxon>
        <taxon>Gammaproteobacteria</taxon>
        <taxon>Enterobacterales</taxon>
        <taxon>Enterobacteriaceae</taxon>
        <taxon>Enterobacter</taxon>
        <taxon>Enterobacter cloacae complex</taxon>
    </lineage>
</organism>
<dbReference type="AlphaFoldDB" id="A0AAW6NLB4"/>
<gene>
    <name evidence="1" type="ORF">P3S46_05475</name>
</gene>
<dbReference type="RefSeq" id="WP_276201401.1">
    <property type="nucleotide sequence ID" value="NZ_JARJGR010000715.1"/>
</dbReference>
<comment type="caution">
    <text evidence="1">The sequence shown here is derived from an EMBL/GenBank/DDBJ whole genome shotgun (WGS) entry which is preliminary data.</text>
</comment>
<evidence type="ECO:0000313" key="1">
    <source>
        <dbReference type="EMBL" id="MDF3636661.1"/>
    </source>
</evidence>
<evidence type="ECO:0000313" key="2">
    <source>
        <dbReference type="Proteomes" id="UP001215180"/>
    </source>
</evidence>
<feature type="non-terminal residue" evidence="1">
    <location>
        <position position="1"/>
    </location>
</feature>
<protein>
    <submittedName>
        <fullName evidence="1">Uncharacterized protein</fullName>
    </submittedName>
</protein>
<name>A0AAW6NLB4_ENTCL</name>
<dbReference type="EMBL" id="JARJGR010000715">
    <property type="protein sequence ID" value="MDF3636661.1"/>
    <property type="molecule type" value="Genomic_DNA"/>
</dbReference>
<accession>A0AAW6NLB4</accession>
<proteinExistence type="predicted"/>
<dbReference type="Proteomes" id="UP001215180">
    <property type="component" value="Unassembled WGS sequence"/>
</dbReference>
<reference evidence="1" key="1">
    <citation type="submission" date="2023-03" db="EMBL/GenBank/DDBJ databases">
        <title>A Study on Prevalence and Characterization of Enterobacter cloacae strains in China.</title>
        <authorList>
            <person name="Zheng Z."/>
        </authorList>
    </citation>
    <scope>NUCLEOTIDE SEQUENCE</scope>
    <source>
        <strain evidence="1">EC77</strain>
    </source>
</reference>
<sequence>TCYYNSGVKAMTDEELRKNLVFLIKKYVPESQQKAFYDDISKTTVPVKGILADFNKIKTRTFDEVDGDLIRDIYFYFC</sequence>